<protein>
    <submittedName>
        <fullName evidence="3">SRPBCC domain-containing protein</fullName>
    </submittedName>
</protein>
<proteinExistence type="inferred from homology"/>
<evidence type="ECO:0000259" key="2">
    <source>
        <dbReference type="Pfam" id="PF08327"/>
    </source>
</evidence>
<evidence type="ECO:0000313" key="4">
    <source>
        <dbReference type="Proteomes" id="UP001597138"/>
    </source>
</evidence>
<dbReference type="RefSeq" id="WP_379814173.1">
    <property type="nucleotide sequence ID" value="NZ_JBHUDZ010000009.1"/>
</dbReference>
<dbReference type="Gene3D" id="3.30.530.20">
    <property type="match status" value="1"/>
</dbReference>
<gene>
    <name evidence="3" type="ORF">ACFSC2_09785</name>
</gene>
<dbReference type="SUPFAM" id="SSF55961">
    <property type="entry name" value="Bet v1-like"/>
    <property type="match status" value="1"/>
</dbReference>
<comment type="similarity">
    <text evidence="1">Belongs to the AHA1 family.</text>
</comment>
<accession>A0ABW4HBY8</accession>
<dbReference type="InterPro" id="IPR023393">
    <property type="entry name" value="START-like_dom_sf"/>
</dbReference>
<dbReference type="EMBL" id="JBHUDZ010000009">
    <property type="protein sequence ID" value="MFD1603023.1"/>
    <property type="molecule type" value="Genomic_DNA"/>
</dbReference>
<sequence>MESNLLMNFSVDKENKTVHIKREFDASLSLVWSAWTEAEILDQWWAPAPFKSETKIMEFKEGGKRLYAMVGPDDQKRWSIFNYSSISPKTNFKYSATFSDADGNPNSEFGSSYWDLHFSEQGDLTVVDISIKRDSLEELEKIIEMGFKEGITATMKSLDKIFEDQNK</sequence>
<name>A0ABW4HBY8_9FLAO</name>
<dbReference type="Pfam" id="PF08327">
    <property type="entry name" value="AHSA1"/>
    <property type="match status" value="1"/>
</dbReference>
<evidence type="ECO:0000256" key="1">
    <source>
        <dbReference type="ARBA" id="ARBA00006817"/>
    </source>
</evidence>
<dbReference type="CDD" id="cd07814">
    <property type="entry name" value="SRPBCC_CalC_Aha1-like"/>
    <property type="match status" value="1"/>
</dbReference>
<keyword evidence="4" id="KW-1185">Reference proteome</keyword>
<dbReference type="Proteomes" id="UP001597138">
    <property type="component" value="Unassembled WGS sequence"/>
</dbReference>
<organism evidence="3 4">
    <name type="scientific">Flavobacterium artemisiae</name>
    <dbReference type="NCBI Taxonomy" id="2126556"/>
    <lineage>
        <taxon>Bacteria</taxon>
        <taxon>Pseudomonadati</taxon>
        <taxon>Bacteroidota</taxon>
        <taxon>Flavobacteriia</taxon>
        <taxon>Flavobacteriales</taxon>
        <taxon>Flavobacteriaceae</taxon>
        <taxon>Flavobacterium</taxon>
    </lineage>
</organism>
<evidence type="ECO:0000313" key="3">
    <source>
        <dbReference type="EMBL" id="MFD1603023.1"/>
    </source>
</evidence>
<reference evidence="4" key="1">
    <citation type="journal article" date="2019" name="Int. J. Syst. Evol. Microbiol.">
        <title>The Global Catalogue of Microorganisms (GCM) 10K type strain sequencing project: providing services to taxonomists for standard genome sequencing and annotation.</title>
        <authorList>
            <consortium name="The Broad Institute Genomics Platform"/>
            <consortium name="The Broad Institute Genome Sequencing Center for Infectious Disease"/>
            <person name="Wu L."/>
            <person name="Ma J."/>
        </authorList>
    </citation>
    <scope>NUCLEOTIDE SEQUENCE [LARGE SCALE GENOMIC DNA]</scope>
    <source>
        <strain evidence="4">CCUG 70865</strain>
    </source>
</reference>
<feature type="domain" description="Activator of Hsp90 ATPase homologue 1/2-like C-terminal" evidence="2">
    <location>
        <begin position="25"/>
        <end position="163"/>
    </location>
</feature>
<comment type="caution">
    <text evidence="3">The sequence shown here is derived from an EMBL/GenBank/DDBJ whole genome shotgun (WGS) entry which is preliminary data.</text>
</comment>
<dbReference type="InterPro" id="IPR013538">
    <property type="entry name" value="ASHA1/2-like_C"/>
</dbReference>